<gene>
    <name evidence="3" type="ORF">METZ01_LOCUS267375</name>
</gene>
<accession>A0A382JVE2</accession>
<sequence length="255" mass="28721">QGSFGEESLKSLLKDAGFVEGKNFKVQQTASNEEGLVRPDYIVETSDGGKIVIDSKVPIHHFQGAVKEQDQDKKKELMKRHAEAVLKHAKDLGAKKYPDYFKGSPDFTVMYLHNVALFIAAVEEKPDLVEQAMKMKVIICPPSLVYATLKTVMLAMKERDIEKNAERILDAATDLHKRLKTFWGHLQKVGSGLSTAVRAFNSARGSWETRLMPKAREFEKLNTITKNEGIKELNMLEEMPVQSEESEDNQNLNEG</sequence>
<reference evidence="3" key="1">
    <citation type="submission" date="2018-05" db="EMBL/GenBank/DDBJ databases">
        <authorList>
            <person name="Lanie J.A."/>
            <person name="Ng W.-L."/>
            <person name="Kazmierczak K.M."/>
            <person name="Andrzejewski T.M."/>
            <person name="Davidsen T.M."/>
            <person name="Wayne K.J."/>
            <person name="Tettelin H."/>
            <person name="Glass J.I."/>
            <person name="Rusch D."/>
            <person name="Podicherti R."/>
            <person name="Tsui H.-C.T."/>
            <person name="Winkler M.E."/>
        </authorList>
    </citation>
    <scope>NUCLEOTIDE SEQUENCE</scope>
</reference>
<dbReference type="GO" id="GO:0006310">
    <property type="term" value="P:DNA recombination"/>
    <property type="evidence" value="ECO:0007669"/>
    <property type="project" value="UniProtKB-KW"/>
</dbReference>
<dbReference type="InterPro" id="IPR003798">
    <property type="entry name" value="DNA_recombination_RmuC"/>
</dbReference>
<dbReference type="AlphaFoldDB" id="A0A382JVE2"/>
<evidence type="ECO:0000256" key="1">
    <source>
        <dbReference type="ARBA" id="ARBA00023054"/>
    </source>
</evidence>
<organism evidence="3">
    <name type="scientific">marine metagenome</name>
    <dbReference type="NCBI Taxonomy" id="408172"/>
    <lineage>
        <taxon>unclassified sequences</taxon>
        <taxon>metagenomes</taxon>
        <taxon>ecological metagenomes</taxon>
    </lineage>
</organism>
<feature type="non-terminal residue" evidence="3">
    <location>
        <position position="1"/>
    </location>
</feature>
<keyword evidence="1" id="KW-0175">Coiled coil</keyword>
<proteinExistence type="predicted"/>
<dbReference type="EMBL" id="UINC01075890">
    <property type="protein sequence ID" value="SVC14521.1"/>
    <property type="molecule type" value="Genomic_DNA"/>
</dbReference>
<dbReference type="PANTHER" id="PTHR30563:SF0">
    <property type="entry name" value="DNA RECOMBINATION PROTEIN RMUC"/>
    <property type="match status" value="1"/>
</dbReference>
<dbReference type="Pfam" id="PF02646">
    <property type="entry name" value="RmuC"/>
    <property type="match status" value="1"/>
</dbReference>
<evidence type="ECO:0000256" key="2">
    <source>
        <dbReference type="ARBA" id="ARBA00023172"/>
    </source>
</evidence>
<name>A0A382JVE2_9ZZZZ</name>
<evidence type="ECO:0000313" key="3">
    <source>
        <dbReference type="EMBL" id="SVC14521.1"/>
    </source>
</evidence>
<evidence type="ECO:0008006" key="4">
    <source>
        <dbReference type="Google" id="ProtNLM"/>
    </source>
</evidence>
<dbReference type="PANTHER" id="PTHR30563">
    <property type="entry name" value="DNA RECOMBINATION PROTEIN RMUC"/>
    <property type="match status" value="1"/>
</dbReference>
<protein>
    <recommendedName>
        <fullName evidence="4">DNA recombination protein RmuC homolog</fullName>
    </recommendedName>
</protein>
<keyword evidence="2" id="KW-0233">DNA recombination</keyword>